<dbReference type="EMBL" id="JBAWTH010000046">
    <property type="protein sequence ID" value="KAL2282852.1"/>
    <property type="molecule type" value="Genomic_DNA"/>
</dbReference>
<sequence length="83" mass="9257">MLLERLWGVLLILQTPQCRPSKPLVCLLVGPEFMSFVPLITSHPTHISPPATNPFHRPFSSRPSVILSWTTLTAHPTAQEETS</sequence>
<reference evidence="2 3" key="1">
    <citation type="submission" date="2024-03" db="EMBL/GenBank/DDBJ databases">
        <title>A high-quality draft genome sequence of Diaporthe vaccinii, a causative agent of upright dieback and viscid rot disease in cranberry plants.</title>
        <authorList>
            <person name="Sarrasin M."/>
            <person name="Lang B.F."/>
            <person name="Burger G."/>
        </authorList>
    </citation>
    <scope>NUCLEOTIDE SEQUENCE [LARGE SCALE GENOMIC DNA]</scope>
    <source>
        <strain evidence="2 3">IS7</strain>
    </source>
</reference>
<keyword evidence="1" id="KW-0732">Signal</keyword>
<organism evidence="2 3">
    <name type="scientific">Diaporthe vaccinii</name>
    <dbReference type="NCBI Taxonomy" id="105482"/>
    <lineage>
        <taxon>Eukaryota</taxon>
        <taxon>Fungi</taxon>
        <taxon>Dikarya</taxon>
        <taxon>Ascomycota</taxon>
        <taxon>Pezizomycotina</taxon>
        <taxon>Sordariomycetes</taxon>
        <taxon>Sordariomycetidae</taxon>
        <taxon>Diaporthales</taxon>
        <taxon>Diaporthaceae</taxon>
        <taxon>Diaporthe</taxon>
        <taxon>Diaporthe eres species complex</taxon>
    </lineage>
</organism>
<evidence type="ECO:0000313" key="3">
    <source>
        <dbReference type="Proteomes" id="UP001600888"/>
    </source>
</evidence>
<evidence type="ECO:0000256" key="1">
    <source>
        <dbReference type="SAM" id="SignalP"/>
    </source>
</evidence>
<evidence type="ECO:0008006" key="4">
    <source>
        <dbReference type="Google" id="ProtNLM"/>
    </source>
</evidence>
<gene>
    <name evidence="2" type="ORF">FJTKL_10242</name>
</gene>
<evidence type="ECO:0000313" key="2">
    <source>
        <dbReference type="EMBL" id="KAL2282852.1"/>
    </source>
</evidence>
<proteinExistence type="predicted"/>
<dbReference type="Proteomes" id="UP001600888">
    <property type="component" value="Unassembled WGS sequence"/>
</dbReference>
<feature type="chain" id="PRO_5046894711" description="Secreted protein" evidence="1">
    <location>
        <begin position="21"/>
        <end position="83"/>
    </location>
</feature>
<protein>
    <recommendedName>
        <fullName evidence="4">Secreted protein</fullName>
    </recommendedName>
</protein>
<name>A0ABR4EKB7_9PEZI</name>
<comment type="caution">
    <text evidence="2">The sequence shown here is derived from an EMBL/GenBank/DDBJ whole genome shotgun (WGS) entry which is preliminary data.</text>
</comment>
<accession>A0ABR4EKB7</accession>
<keyword evidence="3" id="KW-1185">Reference proteome</keyword>
<feature type="signal peptide" evidence="1">
    <location>
        <begin position="1"/>
        <end position="20"/>
    </location>
</feature>